<sequence length="140" mass="15092">MKFVSVAAVAAFVLTGLSSGVAHAESAPGCGPVTQIGKTAYIGGDSRDAKASVKQFKGCGKNWAYVYVWDSFARRVGDFQITVAMDVAEQIKGQKTYPRNQQEGWSAGTDSLTKCTRAVAALKDFVISDVWQTAETDWRC</sequence>
<evidence type="ECO:0008006" key="4">
    <source>
        <dbReference type="Google" id="ProtNLM"/>
    </source>
</evidence>
<dbReference type="Proteomes" id="UP001515943">
    <property type="component" value="Unassembled WGS sequence"/>
</dbReference>
<dbReference type="RefSeq" id="WP_167979546.1">
    <property type="nucleotide sequence ID" value="NZ_VSRL01000299.1"/>
</dbReference>
<name>A0ABX1FV89_9PSEU</name>
<comment type="caution">
    <text evidence="2">The sequence shown here is derived from an EMBL/GenBank/DDBJ whole genome shotgun (WGS) entry which is preliminary data.</text>
</comment>
<keyword evidence="3" id="KW-1185">Reference proteome</keyword>
<organism evidence="2 3">
    <name type="scientific">Lentzea indica</name>
    <dbReference type="NCBI Taxonomy" id="2604800"/>
    <lineage>
        <taxon>Bacteria</taxon>
        <taxon>Bacillati</taxon>
        <taxon>Actinomycetota</taxon>
        <taxon>Actinomycetes</taxon>
        <taxon>Pseudonocardiales</taxon>
        <taxon>Pseudonocardiaceae</taxon>
        <taxon>Lentzea</taxon>
    </lineage>
</organism>
<gene>
    <name evidence="2" type="ORF">FXN61_41955</name>
</gene>
<keyword evidence="1" id="KW-0732">Signal</keyword>
<protein>
    <recommendedName>
        <fullName evidence="4">Secreted protein</fullName>
    </recommendedName>
</protein>
<reference evidence="2 3" key="1">
    <citation type="submission" date="2019-08" db="EMBL/GenBank/DDBJ databases">
        <title>Lentzea from Indian Himalayas.</title>
        <authorList>
            <person name="Mandal S."/>
            <person name="Mallick Gupta A."/>
            <person name="Maiti P.K."/>
            <person name="Sarkar J."/>
            <person name="Mandal S."/>
        </authorList>
    </citation>
    <scope>NUCLEOTIDE SEQUENCE [LARGE SCALE GENOMIC DNA]</scope>
    <source>
        <strain evidence="2 3">PSKA42</strain>
    </source>
</reference>
<dbReference type="EMBL" id="VSRL01000299">
    <property type="protein sequence ID" value="NKE62939.1"/>
    <property type="molecule type" value="Genomic_DNA"/>
</dbReference>
<feature type="chain" id="PRO_5047386446" description="Secreted protein" evidence="1">
    <location>
        <begin position="25"/>
        <end position="140"/>
    </location>
</feature>
<evidence type="ECO:0000313" key="3">
    <source>
        <dbReference type="Proteomes" id="UP001515943"/>
    </source>
</evidence>
<feature type="signal peptide" evidence="1">
    <location>
        <begin position="1"/>
        <end position="24"/>
    </location>
</feature>
<proteinExistence type="predicted"/>
<evidence type="ECO:0000256" key="1">
    <source>
        <dbReference type="SAM" id="SignalP"/>
    </source>
</evidence>
<evidence type="ECO:0000313" key="2">
    <source>
        <dbReference type="EMBL" id="NKE62939.1"/>
    </source>
</evidence>
<accession>A0ABX1FV89</accession>